<keyword evidence="3" id="KW-1185">Reference proteome</keyword>
<dbReference type="InterPro" id="IPR015424">
    <property type="entry name" value="PyrdxlP-dep_Trfase"/>
</dbReference>
<dbReference type="Pfam" id="PF00155">
    <property type="entry name" value="Aminotran_1_2"/>
    <property type="match status" value="1"/>
</dbReference>
<evidence type="ECO:0000313" key="3">
    <source>
        <dbReference type="Proteomes" id="UP000190274"/>
    </source>
</evidence>
<proteinExistence type="predicted"/>
<feature type="domain" description="Aminotransferase class I/classII large" evidence="1">
    <location>
        <begin position="46"/>
        <end position="366"/>
    </location>
</feature>
<dbReference type="AlphaFoldDB" id="A0A1G4JHX9"/>
<dbReference type="InterPro" id="IPR015422">
    <property type="entry name" value="PyrdxlP-dep_Trfase_small"/>
</dbReference>
<dbReference type="EMBL" id="LT598458">
    <property type="protein sequence ID" value="SCU89895.1"/>
    <property type="molecule type" value="Genomic_DNA"/>
</dbReference>
<dbReference type="STRING" id="1266660.A0A1G4JHX9"/>
<reference evidence="2 3" key="1">
    <citation type="submission" date="2016-03" db="EMBL/GenBank/DDBJ databases">
        <authorList>
            <person name="Devillers H."/>
        </authorList>
    </citation>
    <scope>NUCLEOTIDE SEQUENCE [LARGE SCALE GENOMIC DNA]</scope>
    <source>
        <strain evidence="2">CBS 10888</strain>
    </source>
</reference>
<dbReference type="InterPro" id="IPR004839">
    <property type="entry name" value="Aminotransferase_I/II_large"/>
</dbReference>
<dbReference type="Gene3D" id="3.40.640.10">
    <property type="entry name" value="Type I PLP-dependent aspartate aminotransferase-like (Major domain)"/>
    <property type="match status" value="1"/>
</dbReference>
<accession>A0A1G4JHX9</accession>
<dbReference type="Proteomes" id="UP000190274">
    <property type="component" value="Chromosome F"/>
</dbReference>
<sequence length="378" mass="41738">MPAQEDFSVEQFMDKYEEHVEYNVGETCCYSLSFEELKDLTGEKFEFDNNKRLTYGSIRGSPQLRSLIAEIHSNERVQLTQDNVLITNGAIGANFLVHYAVAGPGDHVICVAPTYQQLSSVPKMFGAEVDLLRLKAKDGFLPNLGELKNMVKSNTKLIVINNPNNPLGSVIPMELLQQIAAFAEENGIRVLSDEVYSPLFHSCEQPKSMCQISASGVTTGSMSKAYSAAGVRLGWIVSQDLRFLETAASRRDYNTISVSMIDDAVACYILKNRKAVLDRNLALCTENLGILSDFIKNSEGRFSFVHEPQGGSVCLLQVNGVKDTERFTGVLATQYKVLCAPGECFDVPGTIRIGYGNSKPELVKALELLTKAYDEFLK</sequence>
<dbReference type="InterPro" id="IPR015421">
    <property type="entry name" value="PyrdxlP-dep_Trfase_major"/>
</dbReference>
<dbReference type="PANTHER" id="PTHR43510:SF1">
    <property type="entry name" value="AMINOTRANSFERASE FUNCTION, HYPOTHETICAL (EUROFUNG)"/>
    <property type="match status" value="1"/>
</dbReference>
<dbReference type="PANTHER" id="PTHR43510">
    <property type="entry name" value="AMINOTRANSFERASE FUNCTION, HYPOTHETICAL (EUROFUNG)"/>
    <property type="match status" value="1"/>
</dbReference>
<dbReference type="OrthoDB" id="7042322at2759"/>
<evidence type="ECO:0000313" key="2">
    <source>
        <dbReference type="EMBL" id="SCU89895.1"/>
    </source>
</evidence>
<dbReference type="Gene3D" id="3.90.1150.10">
    <property type="entry name" value="Aspartate Aminotransferase, domain 1"/>
    <property type="match status" value="1"/>
</dbReference>
<organism evidence="2 3">
    <name type="scientific">Lachancea dasiensis</name>
    <dbReference type="NCBI Taxonomy" id="1072105"/>
    <lineage>
        <taxon>Eukaryota</taxon>
        <taxon>Fungi</taxon>
        <taxon>Dikarya</taxon>
        <taxon>Ascomycota</taxon>
        <taxon>Saccharomycotina</taxon>
        <taxon>Saccharomycetes</taxon>
        <taxon>Saccharomycetales</taxon>
        <taxon>Saccharomycetaceae</taxon>
        <taxon>Lachancea</taxon>
    </lineage>
</organism>
<dbReference type="SUPFAM" id="SSF53383">
    <property type="entry name" value="PLP-dependent transferases"/>
    <property type="match status" value="1"/>
</dbReference>
<dbReference type="CDD" id="cd00609">
    <property type="entry name" value="AAT_like"/>
    <property type="match status" value="1"/>
</dbReference>
<evidence type="ECO:0000259" key="1">
    <source>
        <dbReference type="Pfam" id="PF00155"/>
    </source>
</evidence>
<name>A0A1G4JHX9_9SACH</name>
<dbReference type="GO" id="GO:0030170">
    <property type="term" value="F:pyridoxal phosphate binding"/>
    <property type="evidence" value="ECO:0007669"/>
    <property type="project" value="InterPro"/>
</dbReference>
<protein>
    <submittedName>
        <fullName evidence="2">LADA_0F00408g1_1</fullName>
    </submittedName>
</protein>
<gene>
    <name evidence="2" type="ORF">LADA_0F00408G</name>
</gene>